<evidence type="ECO:0000313" key="1">
    <source>
        <dbReference type="EMBL" id="SDI86632.1"/>
    </source>
</evidence>
<dbReference type="Proteomes" id="UP000198853">
    <property type="component" value="Unassembled WGS sequence"/>
</dbReference>
<dbReference type="EMBL" id="FNEN01000007">
    <property type="protein sequence ID" value="SDI86632.1"/>
    <property type="molecule type" value="Genomic_DNA"/>
</dbReference>
<keyword evidence="2" id="KW-1185">Reference proteome</keyword>
<reference evidence="1 2" key="1">
    <citation type="submission" date="2016-10" db="EMBL/GenBank/DDBJ databases">
        <authorList>
            <person name="de Groot N.N."/>
        </authorList>
    </citation>
    <scope>NUCLEOTIDE SEQUENCE [LARGE SCALE GENOMIC DNA]</scope>
    <source>
        <strain evidence="1 2">DSM 21771</strain>
    </source>
</reference>
<accession>A0A1G8P2H1</accession>
<dbReference type="OrthoDB" id="2972094at2"/>
<gene>
    <name evidence="1" type="ORF">SAMN04488123_107158</name>
</gene>
<organism evidence="1 2">
    <name type="scientific">Natribacillus halophilus</name>
    <dbReference type="NCBI Taxonomy" id="549003"/>
    <lineage>
        <taxon>Bacteria</taxon>
        <taxon>Bacillati</taxon>
        <taxon>Bacillota</taxon>
        <taxon>Bacilli</taxon>
        <taxon>Bacillales</taxon>
        <taxon>Bacillaceae</taxon>
        <taxon>Natribacillus</taxon>
    </lineage>
</organism>
<evidence type="ECO:0000313" key="2">
    <source>
        <dbReference type="Proteomes" id="UP000198853"/>
    </source>
</evidence>
<sequence length="71" mass="8701">MNIEEVNMRISILQDAYQRKMVDRSVYRIKMDDLITQRKALTQKKLDRDQRMEQSIRWMSQMLTNKSQEHV</sequence>
<dbReference type="AlphaFoldDB" id="A0A1G8P2H1"/>
<name>A0A1G8P2H1_9BACI</name>
<protein>
    <submittedName>
        <fullName evidence="1">Uncharacterized protein</fullName>
    </submittedName>
</protein>
<proteinExistence type="predicted"/>
<dbReference type="RefSeq" id="WP_090398458.1">
    <property type="nucleotide sequence ID" value="NZ_FNEN01000007.1"/>
</dbReference>